<comment type="caution">
    <text evidence="1">The sequence shown here is derived from an EMBL/GenBank/DDBJ whole genome shotgun (WGS) entry which is preliminary data.</text>
</comment>
<dbReference type="PANTHER" id="PTHR39624:SF2">
    <property type="entry name" value="OSMC-LIKE PROTEIN"/>
    <property type="match status" value="1"/>
</dbReference>
<keyword evidence="2" id="KW-1185">Reference proteome</keyword>
<dbReference type="Gene3D" id="3.30.300.20">
    <property type="match status" value="1"/>
</dbReference>
<dbReference type="Pfam" id="PF02566">
    <property type="entry name" value="OsmC"/>
    <property type="match status" value="1"/>
</dbReference>
<evidence type="ECO:0000313" key="2">
    <source>
        <dbReference type="Proteomes" id="UP001597387"/>
    </source>
</evidence>
<sequence>MATSTITYLGDLRTEATHLQSGEKIITDPPVDNKGKGEAFSPTDLLATSLGNCMLTIMGIAARERDWNIEGTTCTITKIMAAEPRRVSEIHAEVSFPYSFSDKEKAVLEHAAKTCPVFYSLHPDIRKIITFKYQ</sequence>
<dbReference type="InterPro" id="IPR036102">
    <property type="entry name" value="OsmC/Ohrsf"/>
</dbReference>
<name>A0ABW4ZJQ7_9SPHI</name>
<proteinExistence type="predicted"/>
<dbReference type="InterPro" id="IPR003718">
    <property type="entry name" value="OsmC/Ohr_fam"/>
</dbReference>
<dbReference type="EC" id="1.11.1.-" evidence="1"/>
<reference evidence="2" key="1">
    <citation type="journal article" date="2019" name="Int. J. Syst. Evol. Microbiol.">
        <title>The Global Catalogue of Microorganisms (GCM) 10K type strain sequencing project: providing services to taxonomists for standard genome sequencing and annotation.</title>
        <authorList>
            <consortium name="The Broad Institute Genomics Platform"/>
            <consortium name="The Broad Institute Genome Sequencing Center for Infectious Disease"/>
            <person name="Wu L."/>
            <person name="Ma J."/>
        </authorList>
    </citation>
    <scope>NUCLEOTIDE SEQUENCE [LARGE SCALE GENOMIC DNA]</scope>
    <source>
        <strain evidence="2">KCTC 42217</strain>
    </source>
</reference>
<accession>A0ABW4ZJQ7</accession>
<protein>
    <submittedName>
        <fullName evidence="1">OsmC family protein</fullName>
        <ecNumber evidence="1">1.11.1.-</ecNumber>
    </submittedName>
</protein>
<dbReference type="GO" id="GO:0004601">
    <property type="term" value="F:peroxidase activity"/>
    <property type="evidence" value="ECO:0007669"/>
    <property type="project" value="UniProtKB-KW"/>
</dbReference>
<dbReference type="EMBL" id="JBHUHZ010000001">
    <property type="protein sequence ID" value="MFD2162066.1"/>
    <property type="molecule type" value="Genomic_DNA"/>
</dbReference>
<keyword evidence="1" id="KW-0560">Oxidoreductase</keyword>
<keyword evidence="1" id="KW-0575">Peroxidase</keyword>
<gene>
    <name evidence="1" type="ORF">ACFSJU_06650</name>
</gene>
<evidence type="ECO:0000313" key="1">
    <source>
        <dbReference type="EMBL" id="MFD2162066.1"/>
    </source>
</evidence>
<dbReference type="RefSeq" id="WP_255897956.1">
    <property type="nucleotide sequence ID" value="NZ_JAFMZO010000001.1"/>
</dbReference>
<dbReference type="Proteomes" id="UP001597387">
    <property type="component" value="Unassembled WGS sequence"/>
</dbReference>
<organism evidence="1 2">
    <name type="scientific">Paradesertivirga mongoliensis</name>
    <dbReference type="NCBI Taxonomy" id="2100740"/>
    <lineage>
        <taxon>Bacteria</taxon>
        <taxon>Pseudomonadati</taxon>
        <taxon>Bacteroidota</taxon>
        <taxon>Sphingobacteriia</taxon>
        <taxon>Sphingobacteriales</taxon>
        <taxon>Sphingobacteriaceae</taxon>
        <taxon>Paradesertivirga</taxon>
    </lineage>
</organism>
<dbReference type="PANTHER" id="PTHR39624">
    <property type="entry name" value="PROTEIN INVOLVED IN RIMO-MEDIATED BETA-METHYLTHIOLATION OF RIBOSOMAL PROTEIN S12 YCAO"/>
    <property type="match status" value="1"/>
</dbReference>
<dbReference type="SUPFAM" id="SSF82784">
    <property type="entry name" value="OsmC-like"/>
    <property type="match status" value="1"/>
</dbReference>
<dbReference type="InterPro" id="IPR015946">
    <property type="entry name" value="KH_dom-like_a/b"/>
</dbReference>